<proteinExistence type="predicted"/>
<keyword evidence="1" id="KW-0812">Transmembrane</keyword>
<comment type="caution">
    <text evidence="2">The sequence shown here is derived from an EMBL/GenBank/DDBJ whole genome shotgun (WGS) entry which is preliminary data.</text>
</comment>
<evidence type="ECO:0000313" key="2">
    <source>
        <dbReference type="EMBL" id="KAH8070655.1"/>
    </source>
</evidence>
<dbReference type="EMBL" id="JAEVFJ010000083">
    <property type="protein sequence ID" value="KAH8070655.1"/>
    <property type="molecule type" value="Genomic_DNA"/>
</dbReference>
<dbReference type="Proteomes" id="UP000813824">
    <property type="component" value="Unassembled WGS sequence"/>
</dbReference>
<keyword evidence="3" id="KW-1185">Reference proteome</keyword>
<sequence>MLTSPPLSTVWYPLLKLLELFFWPTSLFCWPRNVCSWAGAEGYLWELRIMTVMLLLAMPFVFLARYQMEFAKSVPLEFERFPLLSFQFIDFITLEKSSNGQFFITRLLFTGEKGAEHLTLSMYLDVQHPSHRFFGYAPIKYHLWTEGATTILMDYCGNLAAIAQTDAQGTLRVYFTQELYLPFIGPLSQVYCIFPGGKEATISRCIEKILAFRDKLAISYSFFQTFIVALKEKEAPLGIEVLRRDSAGALLIEDAWRAQISASACAVLLARSQI</sequence>
<evidence type="ECO:0000313" key="3">
    <source>
        <dbReference type="Proteomes" id="UP000813824"/>
    </source>
</evidence>
<feature type="transmembrane region" description="Helical" evidence="1">
    <location>
        <begin position="47"/>
        <end position="66"/>
    </location>
</feature>
<dbReference type="AlphaFoldDB" id="A0A8K0XJX1"/>
<protein>
    <submittedName>
        <fullName evidence="2">Uncharacterized protein</fullName>
    </submittedName>
</protein>
<name>A0A8K0XJX1_9AGAR</name>
<gene>
    <name evidence="2" type="ORF">BXZ70DRAFT_911685</name>
</gene>
<accession>A0A8K0XJX1</accession>
<evidence type="ECO:0000256" key="1">
    <source>
        <dbReference type="SAM" id="Phobius"/>
    </source>
</evidence>
<organism evidence="2 3">
    <name type="scientific">Cristinia sonorae</name>
    <dbReference type="NCBI Taxonomy" id="1940300"/>
    <lineage>
        <taxon>Eukaryota</taxon>
        <taxon>Fungi</taxon>
        <taxon>Dikarya</taxon>
        <taxon>Basidiomycota</taxon>
        <taxon>Agaricomycotina</taxon>
        <taxon>Agaricomycetes</taxon>
        <taxon>Agaricomycetidae</taxon>
        <taxon>Agaricales</taxon>
        <taxon>Pleurotineae</taxon>
        <taxon>Stephanosporaceae</taxon>
        <taxon>Cristinia</taxon>
    </lineage>
</organism>
<keyword evidence="1" id="KW-1133">Transmembrane helix</keyword>
<keyword evidence="1" id="KW-0472">Membrane</keyword>
<reference evidence="2" key="1">
    <citation type="journal article" date="2021" name="New Phytol.">
        <title>Evolutionary innovations through gain and loss of genes in the ectomycorrhizal Boletales.</title>
        <authorList>
            <person name="Wu G."/>
            <person name="Miyauchi S."/>
            <person name="Morin E."/>
            <person name="Kuo A."/>
            <person name="Drula E."/>
            <person name="Varga T."/>
            <person name="Kohler A."/>
            <person name="Feng B."/>
            <person name="Cao Y."/>
            <person name="Lipzen A."/>
            <person name="Daum C."/>
            <person name="Hundley H."/>
            <person name="Pangilinan J."/>
            <person name="Johnson J."/>
            <person name="Barry K."/>
            <person name="LaButti K."/>
            <person name="Ng V."/>
            <person name="Ahrendt S."/>
            <person name="Min B."/>
            <person name="Choi I.G."/>
            <person name="Park H."/>
            <person name="Plett J.M."/>
            <person name="Magnuson J."/>
            <person name="Spatafora J.W."/>
            <person name="Nagy L.G."/>
            <person name="Henrissat B."/>
            <person name="Grigoriev I.V."/>
            <person name="Yang Z.L."/>
            <person name="Xu J."/>
            <person name="Martin F.M."/>
        </authorList>
    </citation>
    <scope>NUCLEOTIDE SEQUENCE</scope>
    <source>
        <strain evidence="2">KKN 215</strain>
    </source>
</reference>